<gene>
    <name evidence="2" type="ORF">LCGC14_1247660</name>
    <name evidence="1" type="ORF">LCGC14_2082450</name>
</gene>
<name>A0A0F9L3X6_9ZZZZ</name>
<sequence length="69" mass="8513">MRMETGRPWTRWRRFKLWLLCHALDWHRLDPEQPVMFRSGWFVGQCRRCRDVITYKSKVCTGLTWSSRP</sequence>
<evidence type="ECO:0000313" key="1">
    <source>
        <dbReference type="EMBL" id="KKL72680.1"/>
    </source>
</evidence>
<dbReference type="AlphaFoldDB" id="A0A0F9L3X6"/>
<reference evidence="2" key="1">
    <citation type="journal article" date="2015" name="Nature">
        <title>Complex archaea that bridge the gap between prokaryotes and eukaryotes.</title>
        <authorList>
            <person name="Spang A."/>
            <person name="Saw J.H."/>
            <person name="Jorgensen S.L."/>
            <person name="Zaremba-Niedzwiedzka K."/>
            <person name="Martijn J."/>
            <person name="Lind A.E."/>
            <person name="van Eijk R."/>
            <person name="Schleper C."/>
            <person name="Guy L."/>
            <person name="Ettema T.J."/>
        </authorList>
    </citation>
    <scope>NUCLEOTIDE SEQUENCE</scope>
</reference>
<organism evidence="2">
    <name type="scientific">marine sediment metagenome</name>
    <dbReference type="NCBI Taxonomy" id="412755"/>
    <lineage>
        <taxon>unclassified sequences</taxon>
        <taxon>metagenomes</taxon>
        <taxon>ecological metagenomes</taxon>
    </lineage>
</organism>
<proteinExistence type="predicted"/>
<accession>A0A0F9L3X6</accession>
<dbReference type="EMBL" id="LAZR01006803">
    <property type="protein sequence ID" value="KKM89534.1"/>
    <property type="molecule type" value="Genomic_DNA"/>
</dbReference>
<comment type="caution">
    <text evidence="2">The sequence shown here is derived from an EMBL/GenBank/DDBJ whole genome shotgun (WGS) entry which is preliminary data.</text>
</comment>
<evidence type="ECO:0000313" key="2">
    <source>
        <dbReference type="EMBL" id="KKM89534.1"/>
    </source>
</evidence>
<protein>
    <submittedName>
        <fullName evidence="2">Uncharacterized protein</fullName>
    </submittedName>
</protein>
<dbReference type="EMBL" id="LAZR01025196">
    <property type="protein sequence ID" value="KKL72680.1"/>
    <property type="molecule type" value="Genomic_DNA"/>
</dbReference>